<feature type="signal peptide" evidence="2">
    <location>
        <begin position="1"/>
        <end position="22"/>
    </location>
</feature>
<dbReference type="PANTHER" id="PTHR30203">
    <property type="entry name" value="OUTER MEMBRANE CATION EFFLUX PROTEIN"/>
    <property type="match status" value="1"/>
</dbReference>
<keyword evidence="2" id="KW-1134">Transmembrane beta strand</keyword>
<dbReference type="Gene3D" id="2.20.200.10">
    <property type="entry name" value="Outer membrane efflux proteins (OEP)"/>
    <property type="match status" value="1"/>
</dbReference>
<dbReference type="SUPFAM" id="SSF56954">
    <property type="entry name" value="Outer membrane efflux proteins (OEP)"/>
    <property type="match status" value="1"/>
</dbReference>
<dbReference type="InterPro" id="IPR003423">
    <property type="entry name" value="OMP_efflux"/>
</dbReference>
<dbReference type="Gene3D" id="1.20.1600.10">
    <property type="entry name" value="Outer membrane efflux proteins (OEP)"/>
    <property type="match status" value="1"/>
</dbReference>
<sequence length="508" mass="53530">MTAYVHTGRGITLALAMALALAGCAVNRPPASPSILSSTPPEWYAAKVKPDASATADAVNKTPASSDLPNDIRLSQLTNWWQLQNDALLLDLIQAAQNASPSLLTALANITQARANTSIAQAALLPTLDASVSTSRSLAGPINRAAAAPASLQQLGLQTSWEIDVFGRASANRDAASERLLGAGARWHAARVSVAAEAASQYYQLRSCESQLRIAQADTRSREQTSALAGLAAKAGFESPANAALARAGAAESRARSTLQRGQCEQGIKALVALTAMPEPELREKLAQAPLPPPQQALLAPDSLPAQVISQRPDVFNAAREVAASSFEVANARAERYPQLSLSGSISRNKTFTRNQGLDFSTWSVGPLSLNVPLFDGGANQAHIASARARYEDAASLYRGTVRQAVQEVEQALVMLQSSADRNDDAALAALGFETFFDATEARQRAGLASLVDLEDARRSLLNAQAAVASLALERRKAWIALYRALGGGWSSASAMPAAMTFQDLVSP</sequence>
<keyword evidence="2" id="KW-0564">Palmitate</keyword>
<feature type="chain" id="PRO_5026370221" evidence="2">
    <location>
        <begin position="23"/>
        <end position="508"/>
    </location>
</feature>
<dbReference type="KEGG" id="pvac:HC248_03456"/>
<gene>
    <name evidence="3" type="primary">srpC_4</name>
    <name evidence="3" type="ORF">HC248_03456</name>
</gene>
<dbReference type="PANTHER" id="PTHR30203:SF29">
    <property type="entry name" value="PROTEIN CYAE"/>
    <property type="match status" value="1"/>
</dbReference>
<dbReference type="RefSeq" id="WP_168923522.1">
    <property type="nucleotide sequence ID" value="NZ_CP051461.1"/>
</dbReference>
<dbReference type="GO" id="GO:0005886">
    <property type="term" value="C:plasma membrane"/>
    <property type="evidence" value="ECO:0007669"/>
    <property type="project" value="UniProtKB-SubCell"/>
</dbReference>
<proteinExistence type="inferred from homology"/>
<organism evidence="3 4">
    <name type="scientific">Polaromonas vacuolata</name>
    <dbReference type="NCBI Taxonomy" id="37448"/>
    <lineage>
        <taxon>Bacteria</taxon>
        <taxon>Pseudomonadati</taxon>
        <taxon>Pseudomonadota</taxon>
        <taxon>Betaproteobacteria</taxon>
        <taxon>Burkholderiales</taxon>
        <taxon>Comamonadaceae</taxon>
        <taxon>Polaromonas</taxon>
    </lineage>
</organism>
<name>A0A6H2HE00_9BURK</name>
<evidence type="ECO:0000256" key="1">
    <source>
        <dbReference type="ARBA" id="ARBA00007613"/>
    </source>
</evidence>
<evidence type="ECO:0000256" key="2">
    <source>
        <dbReference type="RuleBase" id="RU362097"/>
    </source>
</evidence>
<accession>A0A6H2HE00</accession>
<dbReference type="Pfam" id="PF02321">
    <property type="entry name" value="OEP"/>
    <property type="match status" value="2"/>
</dbReference>
<keyword evidence="2" id="KW-0812">Transmembrane</keyword>
<dbReference type="InterPro" id="IPR010131">
    <property type="entry name" value="MdtP/NodT-like"/>
</dbReference>
<reference evidence="3 4" key="1">
    <citation type="submission" date="2020-04" db="EMBL/GenBank/DDBJ databases">
        <title>Complete genome of a Psychrophilic, Marine, Gas Vacuolate Bacterium Polaromonas vacuolata KCTC 22033T.</title>
        <authorList>
            <person name="Hwang K."/>
            <person name="Kim K.M."/>
        </authorList>
    </citation>
    <scope>NUCLEOTIDE SEQUENCE [LARGE SCALE GENOMIC DNA]</scope>
    <source>
        <strain evidence="3 4">KCTC 22033</strain>
    </source>
</reference>
<evidence type="ECO:0000313" key="3">
    <source>
        <dbReference type="EMBL" id="QJC58119.1"/>
    </source>
</evidence>
<keyword evidence="2" id="KW-0732">Signal</keyword>
<evidence type="ECO:0000313" key="4">
    <source>
        <dbReference type="Proteomes" id="UP000502041"/>
    </source>
</evidence>
<comment type="subcellular location">
    <subcellularLocation>
        <location evidence="2">Cell membrane</location>
        <topology evidence="2">Lipid-anchor</topology>
    </subcellularLocation>
</comment>
<dbReference type="NCBIfam" id="TIGR01845">
    <property type="entry name" value="outer_NodT"/>
    <property type="match status" value="1"/>
</dbReference>
<dbReference type="AlphaFoldDB" id="A0A6H2HE00"/>
<dbReference type="Proteomes" id="UP000502041">
    <property type="component" value="Chromosome"/>
</dbReference>
<protein>
    <submittedName>
        <fullName evidence="3">Solvent efflux pump outer membrane protein SrpC</fullName>
    </submittedName>
</protein>
<comment type="similarity">
    <text evidence="1 2">Belongs to the outer membrane factor (OMF) (TC 1.B.17) family.</text>
</comment>
<keyword evidence="2" id="KW-0472">Membrane</keyword>
<dbReference type="EMBL" id="CP051461">
    <property type="protein sequence ID" value="QJC58119.1"/>
    <property type="molecule type" value="Genomic_DNA"/>
</dbReference>
<keyword evidence="2" id="KW-0449">Lipoprotein</keyword>
<keyword evidence="4" id="KW-1185">Reference proteome</keyword>
<dbReference type="GO" id="GO:0015562">
    <property type="term" value="F:efflux transmembrane transporter activity"/>
    <property type="evidence" value="ECO:0007669"/>
    <property type="project" value="InterPro"/>
</dbReference>